<dbReference type="PANTHER" id="PTHR43580:SF2">
    <property type="entry name" value="CYTOKINE-LIKE NUCLEAR FACTOR N-PAC"/>
    <property type="match status" value="1"/>
</dbReference>
<dbReference type="EMBL" id="AUZX01005763">
    <property type="protein sequence ID" value="EQD66647.1"/>
    <property type="molecule type" value="Genomic_DNA"/>
</dbReference>
<evidence type="ECO:0000313" key="2">
    <source>
        <dbReference type="EMBL" id="EQD66647.1"/>
    </source>
</evidence>
<reference evidence="2" key="1">
    <citation type="submission" date="2013-08" db="EMBL/GenBank/DDBJ databases">
        <authorList>
            <person name="Mendez C."/>
            <person name="Richter M."/>
            <person name="Ferrer M."/>
            <person name="Sanchez J."/>
        </authorList>
    </citation>
    <scope>NUCLEOTIDE SEQUENCE</scope>
</reference>
<feature type="domain" description="6-phosphogluconate dehydrogenase NADP-binding" evidence="1">
    <location>
        <begin position="12"/>
        <end position="108"/>
    </location>
</feature>
<dbReference type="InterPro" id="IPR006115">
    <property type="entry name" value="6PGDH_NADP-bd"/>
</dbReference>
<protein>
    <submittedName>
        <fullName evidence="2">6-phosphogluconate dehydrogenase NAD-binding protein</fullName>
    </submittedName>
</protein>
<dbReference type="SUPFAM" id="SSF51735">
    <property type="entry name" value="NAD(P)-binding Rossmann-fold domains"/>
    <property type="match status" value="1"/>
</dbReference>
<dbReference type="Gene3D" id="3.40.50.720">
    <property type="entry name" value="NAD(P)-binding Rossmann-like Domain"/>
    <property type="match status" value="1"/>
</dbReference>
<dbReference type="InterPro" id="IPR036291">
    <property type="entry name" value="NAD(P)-bd_dom_sf"/>
</dbReference>
<dbReference type="InterPro" id="IPR051265">
    <property type="entry name" value="HIBADH-related_NP60_sf"/>
</dbReference>
<dbReference type="PANTHER" id="PTHR43580">
    <property type="entry name" value="OXIDOREDUCTASE GLYR1-RELATED"/>
    <property type="match status" value="1"/>
</dbReference>
<feature type="non-terminal residue" evidence="2">
    <location>
        <position position="1"/>
    </location>
</feature>
<reference evidence="2" key="2">
    <citation type="journal article" date="2014" name="ISME J.">
        <title>Microbial stratification in low pH oxic and suboxic macroscopic growths along an acid mine drainage.</title>
        <authorList>
            <person name="Mendez-Garcia C."/>
            <person name="Mesa V."/>
            <person name="Sprenger R.R."/>
            <person name="Richter M."/>
            <person name="Diez M.S."/>
            <person name="Solano J."/>
            <person name="Bargiela R."/>
            <person name="Golyshina O.V."/>
            <person name="Manteca A."/>
            <person name="Ramos J.L."/>
            <person name="Gallego J.R."/>
            <person name="Llorente I."/>
            <person name="Martins Dos Santos V.A."/>
            <person name="Jensen O.N."/>
            <person name="Pelaez A.I."/>
            <person name="Sanchez J."/>
            <person name="Ferrer M."/>
        </authorList>
    </citation>
    <scope>NUCLEOTIDE SEQUENCE</scope>
</reference>
<comment type="caution">
    <text evidence="2">The sequence shown here is derived from an EMBL/GenBank/DDBJ whole genome shotgun (WGS) entry which is preliminary data.</text>
</comment>
<accession>T1B9T6</accession>
<sequence length="172" mass="17803">GRDRARGVRRAGGVSSILSDDRAVREVLLEAALPAKPGTVHVNMATISPDLSDELAAALGDQGCGYIAAPVLGRPDVAAAGKLNIIAAGPAVDLDRVQPLLDVIGQRTWRFGARAAQANVVKLAMNFMLAAAIESMGEAASLGSGYGIEPDKLFELVSQTFFPGPVYQGYGG</sequence>
<dbReference type="InterPro" id="IPR008927">
    <property type="entry name" value="6-PGluconate_DH-like_C_sf"/>
</dbReference>
<dbReference type="Pfam" id="PF03446">
    <property type="entry name" value="NAD_binding_2"/>
    <property type="match status" value="1"/>
</dbReference>
<dbReference type="GO" id="GO:0050661">
    <property type="term" value="F:NADP binding"/>
    <property type="evidence" value="ECO:0007669"/>
    <property type="project" value="InterPro"/>
</dbReference>
<dbReference type="SUPFAM" id="SSF48179">
    <property type="entry name" value="6-phosphogluconate dehydrogenase C-terminal domain-like"/>
    <property type="match status" value="1"/>
</dbReference>
<organism evidence="2">
    <name type="scientific">mine drainage metagenome</name>
    <dbReference type="NCBI Taxonomy" id="410659"/>
    <lineage>
        <taxon>unclassified sequences</taxon>
        <taxon>metagenomes</taxon>
        <taxon>ecological metagenomes</taxon>
    </lineage>
</organism>
<name>T1B9T6_9ZZZZ</name>
<evidence type="ECO:0000259" key="1">
    <source>
        <dbReference type="Pfam" id="PF03446"/>
    </source>
</evidence>
<gene>
    <name evidence="2" type="ORF">B1A_08045</name>
</gene>
<dbReference type="InterPro" id="IPR013328">
    <property type="entry name" value="6PGD_dom2"/>
</dbReference>
<dbReference type="Gene3D" id="1.10.1040.10">
    <property type="entry name" value="N-(1-d-carboxylethyl)-l-norvaline Dehydrogenase, domain 2"/>
    <property type="match status" value="1"/>
</dbReference>
<proteinExistence type="predicted"/>
<dbReference type="AlphaFoldDB" id="T1B9T6"/>